<dbReference type="AlphaFoldDB" id="J7L6D1"/>
<evidence type="ECO:0000256" key="1">
    <source>
        <dbReference type="SAM" id="MobiDB-lite"/>
    </source>
</evidence>
<reference evidence="2 3" key="1">
    <citation type="journal article" date="2012" name="J. Bacteriol.">
        <title>Whole-Genome Sequence of Nocardiopsis alba Strain ATCC BAA-2165, Associated with Honeybees.</title>
        <authorList>
            <person name="Qiao J."/>
            <person name="Chen L."/>
            <person name="Li Y."/>
            <person name="Wang J."/>
            <person name="Zhang W."/>
            <person name="Chen S."/>
        </authorList>
    </citation>
    <scope>NUCLEOTIDE SEQUENCE [LARGE SCALE GENOMIC DNA]</scope>
    <source>
        <strain evidence="3">ATCC BAA-2165 / BE74</strain>
    </source>
</reference>
<gene>
    <name evidence="2" type="ordered locus">B005_3587</name>
</gene>
<dbReference type="HOGENOM" id="CLU_3120400_0_0_11"/>
<feature type="region of interest" description="Disordered" evidence="1">
    <location>
        <begin position="1"/>
        <end position="50"/>
    </location>
</feature>
<proteinExistence type="predicted"/>
<evidence type="ECO:0000313" key="2">
    <source>
        <dbReference type="EMBL" id="AFR08261.1"/>
    </source>
</evidence>
<name>J7L6D1_NOCAA</name>
<reference evidence="3" key="2">
    <citation type="submission" date="2012-08" db="EMBL/GenBank/DDBJ databases">
        <title>Whole-genome sequence of Nocardiopsis alba strain ATCC BAA-2165 associated with honeybees.</title>
        <authorList>
            <person name="Qiao J."/>
            <person name="Chen L."/>
            <person name="Li Y."/>
            <person name="Wang J."/>
            <person name="Zhang W."/>
            <person name="Chen S."/>
        </authorList>
    </citation>
    <scope>NUCLEOTIDE SEQUENCE [LARGE SCALE GENOMIC DNA]</scope>
    <source>
        <strain evidence="3">ATCC BAA-2165 / BE74</strain>
    </source>
</reference>
<dbReference type="EMBL" id="CP003788">
    <property type="protein sequence ID" value="AFR08261.1"/>
    <property type="molecule type" value="Genomic_DNA"/>
</dbReference>
<dbReference type="STRING" id="1205910.B005_3587"/>
<organism evidence="2 3">
    <name type="scientific">Nocardiopsis alba (strain ATCC BAA-2165 / BE74)</name>
    <dbReference type="NCBI Taxonomy" id="1205910"/>
    <lineage>
        <taxon>Bacteria</taxon>
        <taxon>Bacillati</taxon>
        <taxon>Actinomycetota</taxon>
        <taxon>Actinomycetes</taxon>
        <taxon>Streptosporangiales</taxon>
        <taxon>Nocardiopsidaceae</taxon>
        <taxon>Nocardiopsis</taxon>
    </lineage>
</organism>
<sequence length="50" mass="5347">MMKATRTVGGAYVVHAAAPGGVSPTERRPGPPLSGRPRPRSVRPERIRRG</sequence>
<accession>J7L6D1</accession>
<protein>
    <submittedName>
        <fullName evidence="2">Uncharacterized protein</fullName>
    </submittedName>
</protein>
<dbReference type="KEGG" id="nal:B005_3587"/>
<dbReference type="Proteomes" id="UP000003779">
    <property type="component" value="Chromosome"/>
</dbReference>
<evidence type="ECO:0000313" key="3">
    <source>
        <dbReference type="Proteomes" id="UP000003779"/>
    </source>
</evidence>